<keyword evidence="2" id="KW-0378">Hydrolase</keyword>
<dbReference type="NCBIfam" id="NF045636">
    <property type="entry name" value="isoglutsynth_GatD"/>
    <property type="match status" value="1"/>
</dbReference>
<dbReference type="OrthoDB" id="9782045at2"/>
<name>A0A387BDC1_9LACT</name>
<dbReference type="RefSeq" id="WP_120771652.1">
    <property type="nucleotide sequence ID" value="NZ_CP032627.1"/>
</dbReference>
<dbReference type="EC" id="6.3.5.13" evidence="2"/>
<dbReference type="GO" id="GO:0009236">
    <property type="term" value="P:cobalamin biosynthetic process"/>
    <property type="evidence" value="ECO:0007669"/>
    <property type="project" value="InterPro"/>
</dbReference>
<proteinExistence type="inferred from homology"/>
<dbReference type="KEGG" id="lact:D7I46_03675"/>
<comment type="similarity">
    <text evidence="2">Belongs to the CobB/CobQ family. GatD subfamily.</text>
</comment>
<dbReference type="EMBL" id="CP032627">
    <property type="protein sequence ID" value="AYG00264.1"/>
    <property type="molecule type" value="Genomic_DNA"/>
</dbReference>
<dbReference type="PANTHER" id="PTHR21343:SF9">
    <property type="entry name" value="LIPID II ISOGLUTAMINYL SYNTHASE (GLUTAMINE-HYDROLYZING) SUBUNIT GATD"/>
    <property type="match status" value="1"/>
</dbReference>
<dbReference type="EC" id="3.5.1.2" evidence="2"/>
<dbReference type="InterPro" id="IPR043702">
    <property type="entry name" value="Lipid_II_synth_GatD"/>
</dbReference>
<feature type="active site" description="Nucleophile" evidence="2">
    <location>
        <position position="108"/>
    </location>
</feature>
<dbReference type="PANTHER" id="PTHR21343">
    <property type="entry name" value="DETHIOBIOTIN SYNTHETASE"/>
    <property type="match status" value="1"/>
</dbReference>
<dbReference type="GO" id="GO:0016740">
    <property type="term" value="F:transferase activity"/>
    <property type="evidence" value="ECO:0007669"/>
    <property type="project" value="UniProtKB-KW"/>
</dbReference>
<dbReference type="GO" id="GO:0140282">
    <property type="term" value="F:carbon-nitrogen ligase activity on lipid II"/>
    <property type="evidence" value="ECO:0007669"/>
    <property type="project" value="UniProtKB-UniRule"/>
</dbReference>
<dbReference type="PROSITE" id="PS51274">
    <property type="entry name" value="GATASE_COBBQ"/>
    <property type="match status" value="1"/>
</dbReference>
<accession>A0A387BDC1</accession>
<evidence type="ECO:0000256" key="1">
    <source>
        <dbReference type="ARBA" id="ARBA00022962"/>
    </source>
</evidence>
<protein>
    <recommendedName>
        <fullName evidence="2">Lipid II isoglutaminyl synthase (glutamine-hydrolyzing) subunit GatD</fullName>
        <ecNumber evidence="2">6.3.5.13</ecNumber>
    </recommendedName>
    <alternativeName>
        <fullName evidence="2">Lipid II isoglutaminyl synthase glutaminase subunit</fullName>
        <ecNumber evidence="2">3.5.1.2</ecNumber>
    </alternativeName>
</protein>
<dbReference type="Proteomes" id="UP000269374">
    <property type="component" value="Chromosome"/>
</dbReference>
<feature type="active site" evidence="2">
    <location>
        <position position="207"/>
    </location>
</feature>
<keyword evidence="1 2" id="KW-0315">Glutamine amidotransferase</keyword>
<evidence type="ECO:0000313" key="4">
    <source>
        <dbReference type="EMBL" id="AYG00264.1"/>
    </source>
</evidence>
<evidence type="ECO:0000313" key="5">
    <source>
        <dbReference type="Proteomes" id="UP000269374"/>
    </source>
</evidence>
<comment type="subunit">
    <text evidence="2">Forms a heterodimer with MurT.</text>
</comment>
<evidence type="ECO:0000256" key="2">
    <source>
        <dbReference type="HAMAP-Rule" id="MF_02213"/>
    </source>
</evidence>
<dbReference type="GO" id="GO:0071555">
    <property type="term" value="P:cell wall organization"/>
    <property type="evidence" value="ECO:0007669"/>
    <property type="project" value="UniProtKB-KW"/>
</dbReference>
<keyword evidence="5" id="KW-1185">Reference proteome</keyword>
<dbReference type="AlphaFoldDB" id="A0A387BDC1"/>
<dbReference type="Gene3D" id="3.40.50.880">
    <property type="match status" value="1"/>
</dbReference>
<keyword evidence="4" id="KW-0808">Transferase</keyword>
<dbReference type="UniPathway" id="UPA00219"/>
<dbReference type="InterPro" id="IPR033949">
    <property type="entry name" value="CobQ_GATase1"/>
</dbReference>
<keyword evidence="2" id="KW-0133">Cell shape</keyword>
<comment type="catalytic activity">
    <reaction evidence="2">
        <text>L-glutamine + H2O = L-glutamate + NH4(+)</text>
        <dbReference type="Rhea" id="RHEA:15889"/>
        <dbReference type="ChEBI" id="CHEBI:15377"/>
        <dbReference type="ChEBI" id="CHEBI:28938"/>
        <dbReference type="ChEBI" id="CHEBI:29985"/>
        <dbReference type="ChEBI" id="CHEBI:58359"/>
        <dbReference type="EC" id="3.5.1.2"/>
    </reaction>
</comment>
<dbReference type="GO" id="GO:0004359">
    <property type="term" value="F:glutaminase activity"/>
    <property type="evidence" value="ECO:0007669"/>
    <property type="project" value="UniProtKB-UniRule"/>
</dbReference>
<dbReference type="InterPro" id="IPR054859">
    <property type="entry name" value="isoglutsynth_GatD"/>
</dbReference>
<evidence type="ECO:0000259" key="3">
    <source>
        <dbReference type="Pfam" id="PF07685"/>
    </source>
</evidence>
<feature type="binding site" evidence="2">
    <location>
        <position position="143"/>
    </location>
    <ligand>
        <name>substrate</name>
    </ligand>
</feature>
<comment type="pathway">
    <text evidence="2">Cell wall biogenesis; peptidoglycan biosynthesis.</text>
</comment>
<comment type="catalytic activity">
    <reaction evidence="2">
        <text>beta-D-GlcNAc-(1-&gt;4)-Mur2Ac(oyl-L-Ala-gamma-D-Glu-L-Lys-D-Ala-D-Ala)-di-trans,octa-cis-undecaprenyl diphosphate + L-glutamine + ATP + H2O = beta-D-GlcNAc-(1-&gt;4)-Mur2Ac(oyl-L-Ala-D-isoglutaminyl-L-Lys-D-Ala-D-Ala)-di-trans,octa-cis-undecaprenyl diphosphate + L-glutamate + ADP + phosphate + H(+)</text>
        <dbReference type="Rhea" id="RHEA:57928"/>
        <dbReference type="ChEBI" id="CHEBI:15377"/>
        <dbReference type="ChEBI" id="CHEBI:15378"/>
        <dbReference type="ChEBI" id="CHEBI:29985"/>
        <dbReference type="ChEBI" id="CHEBI:30616"/>
        <dbReference type="ChEBI" id="CHEBI:43474"/>
        <dbReference type="ChEBI" id="CHEBI:58359"/>
        <dbReference type="ChEBI" id="CHEBI:60033"/>
        <dbReference type="ChEBI" id="CHEBI:62233"/>
        <dbReference type="ChEBI" id="CHEBI:456216"/>
        <dbReference type="EC" id="6.3.5.13"/>
    </reaction>
</comment>
<gene>
    <name evidence="2" type="primary">gatD</name>
    <name evidence="4" type="ORF">D7I46_03675</name>
</gene>
<dbReference type="Pfam" id="PF07685">
    <property type="entry name" value="GATase_3"/>
    <property type="match status" value="1"/>
</dbReference>
<keyword evidence="2" id="KW-0961">Cell wall biogenesis/degradation</keyword>
<dbReference type="InterPro" id="IPR029062">
    <property type="entry name" value="Class_I_gatase-like"/>
</dbReference>
<organism evidence="4 5">
    <name type="scientific">Lactococcus allomyrinae</name>
    <dbReference type="NCBI Taxonomy" id="2419773"/>
    <lineage>
        <taxon>Bacteria</taxon>
        <taxon>Bacillati</taxon>
        <taxon>Bacillota</taxon>
        <taxon>Bacilli</taxon>
        <taxon>Lactobacillales</taxon>
        <taxon>Streptococcaceae</taxon>
        <taxon>Lactococcus</taxon>
    </lineage>
</organism>
<comment type="function">
    <text evidence="2">The lipid II isoglutaminyl synthase complex catalyzes the formation of alpha-D-isoglutamine in the cell wall lipid II stem peptide. The GatD subunit catalyzes the hydrolysis of glutamine to glutamate and ammonia. The resulting ammonia molecule is channeled to the active site of MurT.</text>
</comment>
<dbReference type="GO" id="GO:0009252">
    <property type="term" value="P:peptidoglycan biosynthetic process"/>
    <property type="evidence" value="ECO:0007669"/>
    <property type="project" value="UniProtKB-UniRule"/>
</dbReference>
<dbReference type="GO" id="GO:0008360">
    <property type="term" value="P:regulation of cell shape"/>
    <property type="evidence" value="ECO:0007669"/>
    <property type="project" value="UniProtKB-KW"/>
</dbReference>
<sequence>MTYISLKSNLEHPKFDLTVAHLYGDLMNTYGDNGNILMLKYVGEKLGCEMTFEIVSLGDRFDKERYDLVFWGGGQDYEQEIIADGSLSALTEPLKSYIEADKPLLAICGGYQMLGQYYVNASGHKIAGTGILGHYTENLRTDRFIGDIETHNDEFGETYYGFENHSGITYLSEDEKPLGRVVYGGGNNPDDDTEGLIYKNTFGTYFHGPILSRNSRLAYRLVTTALRQKYGQSILLPSFEEILSDEEKGQNITDIKRKSEK</sequence>
<dbReference type="CDD" id="cd01750">
    <property type="entry name" value="GATase1_CobQ"/>
    <property type="match status" value="1"/>
</dbReference>
<keyword evidence="2" id="KW-0573">Peptidoglycan synthesis</keyword>
<reference evidence="4 5" key="1">
    <citation type="submission" date="2018-09" db="EMBL/GenBank/DDBJ databases">
        <title>Genome sequencing of strain 1JSPR-7.</title>
        <authorList>
            <person name="Heo J."/>
            <person name="Kim S.-J."/>
            <person name="Kwon S.-W."/>
        </authorList>
    </citation>
    <scope>NUCLEOTIDE SEQUENCE [LARGE SCALE GENOMIC DNA]</scope>
    <source>
        <strain evidence="4 5">1JSPR-7</strain>
    </source>
</reference>
<dbReference type="HAMAP" id="MF_02213">
    <property type="entry name" value="Lipid_II_synth_GatD"/>
    <property type="match status" value="1"/>
</dbReference>
<dbReference type="InterPro" id="IPR011698">
    <property type="entry name" value="GATase_3"/>
</dbReference>
<keyword evidence="2" id="KW-0436">Ligase</keyword>
<dbReference type="SUPFAM" id="SSF52317">
    <property type="entry name" value="Class I glutamine amidotransferase-like"/>
    <property type="match status" value="1"/>
</dbReference>
<feature type="domain" description="CobB/CobQ-like glutamine amidotransferase" evidence="3">
    <location>
        <begin position="18"/>
        <end position="214"/>
    </location>
</feature>